<protein>
    <submittedName>
        <fullName evidence="7">Fibrinogen-like protein 1-like protein</fullName>
    </submittedName>
</protein>
<gene>
    <name evidence="7" type="primary">LOC100491016</name>
</gene>
<dbReference type="Pfam" id="PF00147">
    <property type="entry name" value="Fibrinogen_C"/>
    <property type="match status" value="1"/>
</dbReference>
<sequence length="293" mass="33161">MANPLGMSLVLAVTLMASVSSGTLTHISREELYHRLANKHMVQGKELQEFVNVPRDGVYLELLAKDCRGAFLNLRRQNGLYVIHPKNSPPMAVYCDVSEQGQGWTVLQRNTLQKTLFEDPTWGTYKEGFGNLMADHWLGNEMIYLLTRQNTFTVRFSVVDAQHKEHHADYSSFRVDSEANNYPLRLGDYSGGAGDALTAMNETGMHDNMMFSTKDRDNDRWRNNCAEEKRGGWWFDSCGSALLNSDHIIYWRGLCDESNPCSSSSIMIKPSKKNCSPIPFPGPGDHIPIHQKR</sequence>
<feature type="signal peptide" evidence="5">
    <location>
        <begin position="1"/>
        <end position="21"/>
    </location>
</feature>
<dbReference type="CDD" id="cd00087">
    <property type="entry name" value="FReD"/>
    <property type="match status" value="1"/>
</dbReference>
<keyword evidence="3" id="KW-1015">Disulfide bond</keyword>
<reference evidence="7" key="2">
    <citation type="submission" date="2021-03" db="UniProtKB">
        <authorList>
            <consortium name="Ensembl"/>
        </authorList>
    </citation>
    <scope>IDENTIFICATION</scope>
</reference>
<accession>A0A803K4G9</accession>
<evidence type="ECO:0000256" key="1">
    <source>
        <dbReference type="ARBA" id="ARBA00004613"/>
    </source>
</evidence>
<name>A0A803K4G9_XENTR</name>
<feature type="domain" description="Fibrinogen C-terminal" evidence="6">
    <location>
        <begin position="58"/>
        <end position="272"/>
    </location>
</feature>
<dbReference type="InterPro" id="IPR014716">
    <property type="entry name" value="Fibrinogen_a/b/g_C_1"/>
</dbReference>
<comment type="subcellular location">
    <subcellularLocation>
        <location evidence="1">Secreted</location>
    </subcellularLocation>
</comment>
<dbReference type="InterPro" id="IPR002181">
    <property type="entry name" value="Fibrinogen_a/b/g_C_dom"/>
</dbReference>
<evidence type="ECO:0000256" key="5">
    <source>
        <dbReference type="SAM" id="SignalP"/>
    </source>
</evidence>
<dbReference type="AlphaFoldDB" id="A0A803K4G9"/>
<keyword evidence="5" id="KW-0732">Signal</keyword>
<dbReference type="PANTHER" id="PTHR47221:SF5">
    <property type="entry name" value="FIBRINOGEN C-TERMINAL DOMAIN-CONTAINING PROTEIN"/>
    <property type="match status" value="1"/>
</dbReference>
<dbReference type="GO" id="GO:0005576">
    <property type="term" value="C:extracellular region"/>
    <property type="evidence" value="ECO:0007669"/>
    <property type="project" value="UniProtKB-SubCell"/>
</dbReference>
<keyword evidence="4" id="KW-0325">Glycoprotein</keyword>
<dbReference type="GeneTree" id="ENSGT00940000164607"/>
<organism evidence="7">
    <name type="scientific">Xenopus tropicalis</name>
    <name type="common">Western clawed frog</name>
    <name type="synonym">Silurana tropicalis</name>
    <dbReference type="NCBI Taxonomy" id="8364"/>
    <lineage>
        <taxon>Eukaryota</taxon>
        <taxon>Metazoa</taxon>
        <taxon>Chordata</taxon>
        <taxon>Craniata</taxon>
        <taxon>Vertebrata</taxon>
        <taxon>Euteleostomi</taxon>
        <taxon>Amphibia</taxon>
        <taxon>Batrachia</taxon>
        <taxon>Anura</taxon>
        <taxon>Pipoidea</taxon>
        <taxon>Pipidae</taxon>
        <taxon>Xenopodinae</taxon>
        <taxon>Xenopus</taxon>
        <taxon>Silurana</taxon>
    </lineage>
</organism>
<dbReference type="Ensembl" id="ENSXETT00000110352">
    <property type="protein sequence ID" value="ENSXETP00000115179"/>
    <property type="gene ID" value="ENSXETG00000046449"/>
</dbReference>
<dbReference type="Gene3D" id="3.90.215.10">
    <property type="entry name" value="Gamma Fibrinogen, chain A, domain 1"/>
    <property type="match status" value="1"/>
</dbReference>
<evidence type="ECO:0000259" key="6">
    <source>
        <dbReference type="PROSITE" id="PS51406"/>
    </source>
</evidence>
<evidence type="ECO:0000256" key="3">
    <source>
        <dbReference type="ARBA" id="ARBA00023157"/>
    </source>
</evidence>
<evidence type="ECO:0000256" key="4">
    <source>
        <dbReference type="ARBA" id="ARBA00023180"/>
    </source>
</evidence>
<dbReference type="InterPro" id="IPR037579">
    <property type="entry name" value="FIB_ANG-like"/>
</dbReference>
<dbReference type="RefSeq" id="XP_017945505.2">
    <property type="nucleotide sequence ID" value="XM_018090016.2"/>
</dbReference>
<evidence type="ECO:0000313" key="7">
    <source>
        <dbReference type="Ensembl" id="ENSXETP00000115179"/>
    </source>
</evidence>
<dbReference type="SUPFAM" id="SSF56496">
    <property type="entry name" value="Fibrinogen C-terminal domain-like"/>
    <property type="match status" value="1"/>
</dbReference>
<evidence type="ECO:0000256" key="2">
    <source>
        <dbReference type="ARBA" id="ARBA00022525"/>
    </source>
</evidence>
<dbReference type="OrthoDB" id="7735550at2759"/>
<dbReference type="PANTHER" id="PTHR47221">
    <property type="entry name" value="FIBRINOGEN ALPHA CHAIN"/>
    <property type="match status" value="1"/>
</dbReference>
<dbReference type="PROSITE" id="PS51406">
    <property type="entry name" value="FIBRINOGEN_C_2"/>
    <property type="match status" value="1"/>
</dbReference>
<dbReference type="KEGG" id="xtr:100491016"/>
<reference evidence="7" key="1">
    <citation type="journal article" date="2010" name="Science">
        <title>The genome of the Western clawed frog Xenopus tropicalis.</title>
        <authorList>
            <person name="Hellsten U."/>
            <person name="Harland R.M."/>
            <person name="Gilchrist M.J."/>
            <person name="Hendrix D."/>
            <person name="Jurka J."/>
            <person name="Kapitonov V."/>
            <person name="Ovcharenko I."/>
            <person name="Putnam N.H."/>
            <person name="Shu S."/>
            <person name="Taher L."/>
            <person name="Blitz I.L."/>
            <person name="Blumberg B."/>
            <person name="Dichmann D.S."/>
            <person name="Dubchak I."/>
            <person name="Amaya E."/>
            <person name="Detter J.C."/>
            <person name="Fletcher R."/>
            <person name="Gerhard D.S."/>
            <person name="Goodstein D."/>
            <person name="Graves T."/>
            <person name="Grigoriev I.V."/>
            <person name="Grimwood J."/>
            <person name="Kawashima T."/>
            <person name="Lindquist E."/>
            <person name="Lucas S.M."/>
            <person name="Mead P.E."/>
            <person name="Mitros T."/>
            <person name="Ogino H."/>
            <person name="Ohta Y."/>
            <person name="Poliakov A.V."/>
            <person name="Pollet N."/>
            <person name="Robert J."/>
            <person name="Salamov A."/>
            <person name="Sater A.K."/>
            <person name="Schmutz J."/>
            <person name="Terry A."/>
            <person name="Vize P.D."/>
            <person name="Warren W.C."/>
            <person name="Wells D."/>
            <person name="Wills A."/>
            <person name="Wilson R.K."/>
            <person name="Zimmerman L.B."/>
            <person name="Zorn A.M."/>
            <person name="Grainger R."/>
            <person name="Grammer T."/>
            <person name="Khokha M.K."/>
            <person name="Richardson P.M."/>
            <person name="Rokhsar D.S."/>
        </authorList>
    </citation>
    <scope>NUCLEOTIDE SEQUENCE [LARGE SCALE GENOMIC DNA]</scope>
    <source>
        <strain evidence="7">Nigerian</strain>
    </source>
</reference>
<feature type="chain" id="PRO_5031535395" evidence="5">
    <location>
        <begin position="22"/>
        <end position="293"/>
    </location>
</feature>
<keyword evidence="2" id="KW-0964">Secreted</keyword>
<dbReference type="SMART" id="SM00186">
    <property type="entry name" value="FBG"/>
    <property type="match status" value="1"/>
</dbReference>
<dbReference type="GeneID" id="100491016"/>
<dbReference type="InterPro" id="IPR036056">
    <property type="entry name" value="Fibrinogen-like_C"/>
</dbReference>
<dbReference type="GO" id="GO:0007596">
    <property type="term" value="P:blood coagulation"/>
    <property type="evidence" value="ECO:0007669"/>
    <property type="project" value="InterPro"/>
</dbReference>
<proteinExistence type="predicted"/>